<dbReference type="InterPro" id="IPR000537">
    <property type="entry name" value="UbiA_prenyltransferase"/>
</dbReference>
<comment type="pathway">
    <text evidence="2">Secondary metabolite biosynthesis.</text>
</comment>
<keyword evidence="10 15" id="KW-0472">Membrane</keyword>
<dbReference type="Gene3D" id="1.20.120.1780">
    <property type="entry name" value="UbiA prenyltransferase"/>
    <property type="match status" value="1"/>
</dbReference>
<evidence type="ECO:0000313" key="17">
    <source>
        <dbReference type="EMBL" id="KAH7014661.1"/>
    </source>
</evidence>
<dbReference type="InterPro" id="IPR039653">
    <property type="entry name" value="Prenyltransferase"/>
</dbReference>
<evidence type="ECO:0000256" key="6">
    <source>
        <dbReference type="ARBA" id="ARBA00022723"/>
    </source>
</evidence>
<accession>A0ABQ8FQZ6</accession>
<dbReference type="Proteomes" id="UP000774617">
    <property type="component" value="Unassembled WGS sequence"/>
</dbReference>
<keyword evidence="18" id="KW-1185">Reference proteome</keyword>
<protein>
    <recommendedName>
        <fullName evidence="13">6-methylsalicylate decarboxylase</fullName>
        <ecNumber evidence="13">4.1.1.52</ecNumber>
    </recommendedName>
</protein>
<evidence type="ECO:0000256" key="3">
    <source>
        <dbReference type="ARBA" id="ARBA00005871"/>
    </source>
</evidence>
<comment type="similarity">
    <text evidence="3">Belongs to the metallo-dependent hydrolases superfamily. ACMSD family.</text>
</comment>
<evidence type="ECO:0000256" key="13">
    <source>
        <dbReference type="ARBA" id="ARBA00038889"/>
    </source>
</evidence>
<evidence type="ECO:0000256" key="11">
    <source>
        <dbReference type="ARBA" id="ARBA00023239"/>
    </source>
</evidence>
<evidence type="ECO:0000256" key="4">
    <source>
        <dbReference type="ARBA" id="ARBA00005985"/>
    </source>
</evidence>
<dbReference type="EC" id="4.1.1.52" evidence="13"/>
<comment type="similarity">
    <text evidence="4">Belongs to the UbiA prenyltransferase family.</text>
</comment>
<dbReference type="Gene3D" id="1.10.357.140">
    <property type="entry name" value="UbiA prenyltransferase"/>
    <property type="match status" value="1"/>
</dbReference>
<evidence type="ECO:0000256" key="2">
    <source>
        <dbReference type="ARBA" id="ARBA00005179"/>
    </source>
</evidence>
<evidence type="ECO:0000256" key="10">
    <source>
        <dbReference type="ARBA" id="ARBA00023136"/>
    </source>
</evidence>
<keyword evidence="5 15" id="KW-0812">Transmembrane</keyword>
<evidence type="ECO:0000256" key="7">
    <source>
        <dbReference type="ARBA" id="ARBA00022793"/>
    </source>
</evidence>
<evidence type="ECO:0000256" key="12">
    <source>
        <dbReference type="ARBA" id="ARBA00036832"/>
    </source>
</evidence>
<organism evidence="17 18">
    <name type="scientific">Macrophomina phaseolina</name>
    <dbReference type="NCBI Taxonomy" id="35725"/>
    <lineage>
        <taxon>Eukaryota</taxon>
        <taxon>Fungi</taxon>
        <taxon>Dikarya</taxon>
        <taxon>Ascomycota</taxon>
        <taxon>Pezizomycotina</taxon>
        <taxon>Dothideomycetes</taxon>
        <taxon>Dothideomycetes incertae sedis</taxon>
        <taxon>Botryosphaeriales</taxon>
        <taxon>Botryosphaeriaceae</taxon>
        <taxon>Macrophomina</taxon>
    </lineage>
</organism>
<evidence type="ECO:0000256" key="8">
    <source>
        <dbReference type="ARBA" id="ARBA00022833"/>
    </source>
</evidence>
<dbReference type="EMBL" id="JAGTJR010000080">
    <property type="protein sequence ID" value="KAH7014661.1"/>
    <property type="molecule type" value="Genomic_DNA"/>
</dbReference>
<keyword evidence="7 14" id="KW-0210">Decarboxylase</keyword>
<evidence type="ECO:0000256" key="1">
    <source>
        <dbReference type="ARBA" id="ARBA00004141"/>
    </source>
</evidence>
<comment type="catalytic activity">
    <reaction evidence="12">
        <text>6-methylsalicylate + H(+) = 3-methylphenol + CO2</text>
        <dbReference type="Rhea" id="RHEA:23112"/>
        <dbReference type="ChEBI" id="CHEBI:15378"/>
        <dbReference type="ChEBI" id="CHEBI:16526"/>
        <dbReference type="ChEBI" id="CHEBI:17231"/>
        <dbReference type="ChEBI" id="CHEBI:36658"/>
        <dbReference type="EC" id="4.1.1.52"/>
    </reaction>
    <physiologicalReaction direction="left-to-right" evidence="12">
        <dbReference type="Rhea" id="RHEA:23113"/>
    </physiologicalReaction>
</comment>
<sequence>MLTTREAYAALLAWIPVVFGVTYLTLGEAGVWTFTPVWALSTIYPFMKRVIPFPQIVLGAVIGGAVFPGWASVTGDLTTLSQALPLFFATASWVVYFDLFYAEQDRPDDIKAGVKSLAVLLGDRAHIFLAFLGILQVAFFVLTGLRAQMSLVFWVLGLGVWTANVIWHVASLDLNDRKSGGKIFKANIMLGLYMTGISVLELAQGDLALVFLHQPARRSSHGHPAPSLFPPCESGNQKFPMRLPGWSVVASKTLMQAHGIRTSILSLTAPGCTILQGAPAAALARAVNESAAAICASDPASFGFFAALPPVPDDPAAAVAEIEHALDVLGADGVTLYTRYGPGARYLGHESMRPVWAALNARKALVFVHPTHLADTRLVNAHLPQPIIDYPHETTRAAVDMIVAGVVRDFPDCKIILPHAGGSLPYLATRAAHLLADAGLTQMSAADFLDDAKRFYFDTALAGNDVTLPALLDFAAPGHVLFGSDFPYAPTPTINTHTVAGAKVLAERKKGTGADLAANALQLIPRLRLR</sequence>
<dbReference type="PANTHER" id="PTHR21240">
    <property type="entry name" value="2-AMINO-3-CARBOXYLMUCONATE-6-SEMIALDEHYDE DECARBOXYLASE"/>
    <property type="match status" value="1"/>
</dbReference>
<evidence type="ECO:0000259" key="16">
    <source>
        <dbReference type="Pfam" id="PF04909"/>
    </source>
</evidence>
<proteinExistence type="inferred from homology"/>
<feature type="transmembrane region" description="Helical" evidence="15">
    <location>
        <begin position="83"/>
        <end position="101"/>
    </location>
</feature>
<gene>
    <name evidence="17" type="ORF">B0J12DRAFT_722500</name>
</gene>
<feature type="transmembrane region" description="Helical" evidence="15">
    <location>
        <begin position="151"/>
        <end position="170"/>
    </location>
</feature>
<dbReference type="Pfam" id="PF01040">
    <property type="entry name" value="UbiA"/>
    <property type="match status" value="1"/>
</dbReference>
<dbReference type="Gene3D" id="3.20.20.140">
    <property type="entry name" value="Metal-dependent hydrolases"/>
    <property type="match status" value="1"/>
</dbReference>
<reference evidence="17 18" key="1">
    <citation type="journal article" date="2021" name="Nat. Commun.">
        <title>Genetic determinants of endophytism in the Arabidopsis root mycobiome.</title>
        <authorList>
            <person name="Mesny F."/>
            <person name="Miyauchi S."/>
            <person name="Thiergart T."/>
            <person name="Pickel B."/>
            <person name="Atanasova L."/>
            <person name="Karlsson M."/>
            <person name="Huettel B."/>
            <person name="Barry K.W."/>
            <person name="Haridas S."/>
            <person name="Chen C."/>
            <person name="Bauer D."/>
            <person name="Andreopoulos W."/>
            <person name="Pangilinan J."/>
            <person name="LaButti K."/>
            <person name="Riley R."/>
            <person name="Lipzen A."/>
            <person name="Clum A."/>
            <person name="Drula E."/>
            <person name="Henrissat B."/>
            <person name="Kohler A."/>
            <person name="Grigoriev I.V."/>
            <person name="Martin F.M."/>
            <person name="Hacquard S."/>
        </authorList>
    </citation>
    <scope>NUCLEOTIDE SEQUENCE [LARGE SCALE GENOMIC DNA]</scope>
    <source>
        <strain evidence="17 18">MPI-SDFR-AT-0080</strain>
    </source>
</reference>
<feature type="transmembrane region" description="Helical" evidence="15">
    <location>
        <begin position="7"/>
        <end position="24"/>
    </location>
</feature>
<keyword evidence="11 14" id="KW-0456">Lyase</keyword>
<keyword evidence="6" id="KW-0479">Metal-binding</keyword>
<comment type="subcellular location">
    <subcellularLocation>
        <location evidence="1">Membrane</location>
        <topology evidence="1">Multi-pass membrane protein</topology>
    </subcellularLocation>
</comment>
<feature type="domain" description="Amidohydrolase-related" evidence="16">
    <location>
        <begin position="277"/>
        <end position="492"/>
    </location>
</feature>
<dbReference type="SUPFAM" id="SSF51556">
    <property type="entry name" value="Metallo-dependent hydrolases"/>
    <property type="match status" value="1"/>
</dbReference>
<comment type="caution">
    <text evidence="17">The sequence shown here is derived from an EMBL/GenBank/DDBJ whole genome shotgun (WGS) entry which is preliminary data.</text>
</comment>
<dbReference type="InterPro" id="IPR044878">
    <property type="entry name" value="UbiA_sf"/>
</dbReference>
<evidence type="ECO:0000313" key="18">
    <source>
        <dbReference type="Proteomes" id="UP000774617"/>
    </source>
</evidence>
<keyword evidence="9 15" id="KW-1133">Transmembrane helix</keyword>
<feature type="transmembrane region" description="Helical" evidence="15">
    <location>
        <begin position="190"/>
        <end position="212"/>
    </location>
</feature>
<name>A0ABQ8FQZ6_9PEZI</name>
<keyword evidence="8" id="KW-0862">Zinc</keyword>
<dbReference type="InterPro" id="IPR032465">
    <property type="entry name" value="ACMSD"/>
</dbReference>
<feature type="transmembrane region" description="Helical" evidence="15">
    <location>
        <begin position="125"/>
        <end position="145"/>
    </location>
</feature>
<dbReference type="Pfam" id="PF04909">
    <property type="entry name" value="Amidohydro_2"/>
    <property type="match status" value="1"/>
</dbReference>
<dbReference type="InterPro" id="IPR006680">
    <property type="entry name" value="Amidohydro-rel"/>
</dbReference>
<evidence type="ECO:0000256" key="14">
    <source>
        <dbReference type="RuleBase" id="RU366045"/>
    </source>
</evidence>
<evidence type="ECO:0000256" key="9">
    <source>
        <dbReference type="ARBA" id="ARBA00022989"/>
    </source>
</evidence>
<dbReference type="InterPro" id="IPR032466">
    <property type="entry name" value="Metal_Hydrolase"/>
</dbReference>
<dbReference type="CDD" id="cd13959">
    <property type="entry name" value="PT_UbiA_COQ2"/>
    <property type="match status" value="1"/>
</dbReference>
<evidence type="ECO:0000256" key="15">
    <source>
        <dbReference type="SAM" id="Phobius"/>
    </source>
</evidence>
<dbReference type="PANTHER" id="PTHR21240:SF29">
    <property type="entry name" value="AMIDOHYDROLASE-RELATED DOMAIN-CONTAINING PROTEIN"/>
    <property type="match status" value="1"/>
</dbReference>
<feature type="transmembrane region" description="Helical" evidence="15">
    <location>
        <begin position="53"/>
        <end position="71"/>
    </location>
</feature>
<evidence type="ECO:0000256" key="5">
    <source>
        <dbReference type="ARBA" id="ARBA00022692"/>
    </source>
</evidence>